<dbReference type="AlphaFoldDB" id="A0A1I1GC72"/>
<organism evidence="1 2">
    <name type="scientific">Pseudoalteromonas denitrificans DSM 6059</name>
    <dbReference type="NCBI Taxonomy" id="1123010"/>
    <lineage>
        <taxon>Bacteria</taxon>
        <taxon>Pseudomonadati</taxon>
        <taxon>Pseudomonadota</taxon>
        <taxon>Gammaproteobacteria</taxon>
        <taxon>Alteromonadales</taxon>
        <taxon>Pseudoalteromonadaceae</taxon>
        <taxon>Pseudoalteromonas</taxon>
    </lineage>
</organism>
<dbReference type="Proteomes" id="UP000198862">
    <property type="component" value="Unassembled WGS sequence"/>
</dbReference>
<accession>A0A1I1GC72</accession>
<name>A0A1I1GC72_9GAMM</name>
<dbReference type="RefSeq" id="WP_091980301.1">
    <property type="nucleotide sequence ID" value="NZ_FOLO01000004.1"/>
</dbReference>
<keyword evidence="2" id="KW-1185">Reference proteome</keyword>
<dbReference type="OrthoDB" id="6796659at2"/>
<evidence type="ECO:0000313" key="2">
    <source>
        <dbReference type="Proteomes" id="UP000198862"/>
    </source>
</evidence>
<proteinExistence type="predicted"/>
<protein>
    <submittedName>
        <fullName evidence="1">Uncharacterized protein</fullName>
    </submittedName>
</protein>
<sequence length="263" mass="29437">MKFDFTATSAIKVLPPGFKYISQDNFYIANLNNQDTTPPINYLFSDSATSCIIVIVEGKDKDNNPLVAMAHLSRKERFLAFFEKVSTSFYGKTSVFAQGANPANAPASIENALTLISWVNENKQNKATQQWFIEQVSLSVGQGNPQEDDRGCFGINLSNMTVSNQRFLMTDLERDPSGGSQTLFCVFGLKVEPQVILPEAGSSFTQAQLNLLVAKAHSEQWTDILYMTKDEVLNKYSSTPQYEAPWFFSSLRDSALYVKNFQQ</sequence>
<evidence type="ECO:0000313" key="1">
    <source>
        <dbReference type="EMBL" id="SFC07468.1"/>
    </source>
</evidence>
<gene>
    <name evidence="1" type="ORF">SAMN02745724_00844</name>
</gene>
<dbReference type="STRING" id="1123010.SAMN02745724_00844"/>
<dbReference type="EMBL" id="FOLO01000004">
    <property type="protein sequence ID" value="SFC07468.1"/>
    <property type="molecule type" value="Genomic_DNA"/>
</dbReference>
<reference evidence="1 2" key="1">
    <citation type="submission" date="2016-10" db="EMBL/GenBank/DDBJ databases">
        <authorList>
            <person name="de Groot N.N."/>
        </authorList>
    </citation>
    <scope>NUCLEOTIDE SEQUENCE [LARGE SCALE GENOMIC DNA]</scope>
    <source>
        <strain evidence="1 2">DSM 6059</strain>
    </source>
</reference>